<dbReference type="EMBL" id="CBXI010000016">
    <property type="protein sequence ID" value="CDL91024.1"/>
    <property type="molecule type" value="Genomic_DNA"/>
</dbReference>
<evidence type="ECO:0000313" key="3">
    <source>
        <dbReference type="EMBL" id="CDL91024.1"/>
    </source>
</evidence>
<organism evidence="3 4">
    <name type="scientific">Clostridium tyrobutyricum DIVETGP</name>
    <dbReference type="NCBI Taxonomy" id="1408889"/>
    <lineage>
        <taxon>Bacteria</taxon>
        <taxon>Bacillati</taxon>
        <taxon>Bacillota</taxon>
        <taxon>Clostridia</taxon>
        <taxon>Eubacteriales</taxon>
        <taxon>Clostridiaceae</taxon>
        <taxon>Clostridium</taxon>
    </lineage>
</organism>
<keyword evidence="1" id="KW-0472">Membrane</keyword>
<feature type="domain" description="Phosphodiester glycosidase" evidence="2">
    <location>
        <begin position="148"/>
        <end position="333"/>
    </location>
</feature>
<keyword evidence="4" id="KW-1185">Reference proteome</keyword>
<feature type="transmembrane region" description="Helical" evidence="1">
    <location>
        <begin position="14"/>
        <end position="38"/>
    </location>
</feature>
<dbReference type="AlphaFoldDB" id="W6N6T8"/>
<evidence type="ECO:0000313" key="4">
    <source>
        <dbReference type="Proteomes" id="UP000019482"/>
    </source>
</evidence>
<dbReference type="Proteomes" id="UP000019482">
    <property type="component" value="Unassembled WGS sequence"/>
</dbReference>
<keyword evidence="1" id="KW-0812">Transmembrane</keyword>
<dbReference type="Pfam" id="PF09992">
    <property type="entry name" value="NAGPA"/>
    <property type="match status" value="1"/>
</dbReference>
<dbReference type="RefSeq" id="WP_017895626.1">
    <property type="nucleotide sequence ID" value="NZ_CBXI010000016.1"/>
</dbReference>
<sequence>MGRREIPGKTRKSIWKIVLLFLIFEFVFTGITAPFLIFRGPFKNVTRTMVGAAMTTLSHQYIAKIFLSDVEIKQILGESQIDNIKQQSVDVSKFSSKHDSSIEREDISDGKKFKGYILIVHDPTRVKVGYTNRLGVSGELTSRIAKDNNAVAAINGGGFTDSSSENSAWTGTGGKPVGLLMSNSKIVYNDIKNMNSKKEIMGITNKGELLVGKYSINEIKKLGVRDAISFGPALVVNGEGTIKSGDGNWGIAPRTAIGQRSDGAILLLVIDGRQTKSVGASLKDVQNIMLKYGAVNATNLDGGSSSTMYYEGEIINNPCDPLGERSVASIIYVEK</sequence>
<dbReference type="InterPro" id="IPR018711">
    <property type="entry name" value="NAGPA"/>
</dbReference>
<comment type="caution">
    <text evidence="3">The sequence shown here is derived from an EMBL/GenBank/DDBJ whole genome shotgun (WGS) entry which is preliminary data.</text>
</comment>
<gene>
    <name evidence="3" type="ORF">CTDIVETGP_1094</name>
</gene>
<protein>
    <submittedName>
        <fullName evidence="3">N-acetylmuramoyl-L-alanine amidase/putative S-layer protein</fullName>
    </submittedName>
</protein>
<dbReference type="GeneID" id="29417998"/>
<dbReference type="OrthoDB" id="9809781at2"/>
<evidence type="ECO:0000256" key="1">
    <source>
        <dbReference type="SAM" id="Phobius"/>
    </source>
</evidence>
<accession>W6N6T8</accession>
<name>W6N6T8_CLOTY</name>
<dbReference type="PANTHER" id="PTHR40446">
    <property type="entry name" value="N-ACETYLGLUCOSAMINE-1-PHOSPHODIESTER ALPHA-N-ACETYLGLUCOSAMINIDASE"/>
    <property type="match status" value="1"/>
</dbReference>
<keyword evidence="1" id="KW-1133">Transmembrane helix</keyword>
<evidence type="ECO:0000259" key="2">
    <source>
        <dbReference type="Pfam" id="PF09992"/>
    </source>
</evidence>
<dbReference type="PANTHER" id="PTHR40446:SF2">
    <property type="entry name" value="N-ACETYLGLUCOSAMINE-1-PHOSPHODIESTER ALPHA-N-ACETYLGLUCOSAMINIDASE"/>
    <property type="match status" value="1"/>
</dbReference>
<proteinExistence type="predicted"/>
<reference evidence="3 4" key="1">
    <citation type="journal article" date="2015" name="Genome Announc.">
        <title>Draft Genome Sequence of Clostridium tyrobutyricum Strain DIVETGP, Isolated from Cow's Milk for Grana Padano Production.</title>
        <authorList>
            <person name="Soggiu A."/>
            <person name="Piras C."/>
            <person name="Gaiarsa S."/>
            <person name="Sassera D."/>
            <person name="Roncada P."/>
            <person name="Bendixen E."/>
            <person name="Brasca M."/>
            <person name="Bonizzi L."/>
        </authorList>
    </citation>
    <scope>NUCLEOTIDE SEQUENCE [LARGE SCALE GENOMIC DNA]</scope>
    <source>
        <strain evidence="3 4">DIVETGP</strain>
    </source>
</reference>